<dbReference type="RefSeq" id="WP_283713177.1">
    <property type="nucleotide sequence ID" value="NZ_JASJEW010000003.1"/>
</dbReference>
<proteinExistence type="predicted"/>
<dbReference type="InterPro" id="IPR036412">
    <property type="entry name" value="HAD-like_sf"/>
</dbReference>
<dbReference type="SUPFAM" id="SSF56784">
    <property type="entry name" value="HAD-like"/>
    <property type="match status" value="1"/>
</dbReference>
<dbReference type="EC" id="3.1.3.-" evidence="1"/>
<dbReference type="PANTHER" id="PTHR10000">
    <property type="entry name" value="PHOSPHOSERINE PHOSPHATASE"/>
    <property type="match status" value="1"/>
</dbReference>
<evidence type="ECO:0000313" key="1">
    <source>
        <dbReference type="EMBL" id="MDJ1130029.1"/>
    </source>
</evidence>
<keyword evidence="2" id="KW-1185">Reference proteome</keyword>
<reference evidence="1" key="1">
    <citation type="submission" date="2023-05" db="EMBL/GenBank/DDBJ databases">
        <title>[olsenella] sp. nov., isolated from a pig farm feces dump.</title>
        <authorList>
            <person name="Chang Y.-H."/>
        </authorList>
    </citation>
    <scope>NUCLEOTIDE SEQUENCE</scope>
    <source>
        <strain evidence="1">YH-ols2217</strain>
    </source>
</reference>
<dbReference type="Proteomes" id="UP001431693">
    <property type="component" value="Unassembled WGS sequence"/>
</dbReference>
<dbReference type="InterPro" id="IPR006379">
    <property type="entry name" value="HAD-SF_hydro_IIB"/>
</dbReference>
<gene>
    <name evidence="1" type="ORF">QJ043_08055</name>
</gene>
<dbReference type="SFLD" id="SFLDS00003">
    <property type="entry name" value="Haloacid_Dehalogenase"/>
    <property type="match status" value="1"/>
</dbReference>
<protein>
    <submittedName>
        <fullName evidence="1">HAD family hydrolase</fullName>
        <ecNumber evidence="1">3.1.3.-</ecNumber>
    </submittedName>
</protein>
<dbReference type="Gene3D" id="3.40.50.1000">
    <property type="entry name" value="HAD superfamily/HAD-like"/>
    <property type="match status" value="1"/>
</dbReference>
<dbReference type="PANTHER" id="PTHR10000:SF8">
    <property type="entry name" value="HAD SUPERFAMILY HYDROLASE-LIKE, TYPE 3"/>
    <property type="match status" value="1"/>
</dbReference>
<dbReference type="Pfam" id="PF08282">
    <property type="entry name" value="Hydrolase_3"/>
    <property type="match status" value="1"/>
</dbReference>
<dbReference type="EMBL" id="JASJEX010000004">
    <property type="protein sequence ID" value="MDJ1130029.1"/>
    <property type="molecule type" value="Genomic_DNA"/>
</dbReference>
<sequence length="279" mass="30100">MYKLIASDMDETFIGHDKTVHPGNLEAARRLQEQGGHFVVATGRPFYSVQGTLAQVGTAGDPSEVTIALNGGTVYRNDGTLIVGHPLSGDAARALLEQAQQRELCAHVYLGDRTLVTNVTEAERAFVDGRMEIVETGWEEAFSAIDVEPVYKVLFHDLDVPFLRAVEAELRRDLPELLATLETSYSSERYLEFNPLGVGKGSGLLEAANALGVGVEETVAVGDSLNDLSMLEDAGLSLVVSNVSEGLEAVLPEKVQRLESSCDDAAIAEVVDRFFTTCL</sequence>
<accession>A0ABT6ZMK3</accession>
<dbReference type="GO" id="GO:0016787">
    <property type="term" value="F:hydrolase activity"/>
    <property type="evidence" value="ECO:0007669"/>
    <property type="project" value="UniProtKB-KW"/>
</dbReference>
<comment type="caution">
    <text evidence="1">The sequence shown here is derived from an EMBL/GenBank/DDBJ whole genome shotgun (WGS) entry which is preliminary data.</text>
</comment>
<dbReference type="InterPro" id="IPR023214">
    <property type="entry name" value="HAD_sf"/>
</dbReference>
<dbReference type="Gene3D" id="3.30.1240.10">
    <property type="match status" value="1"/>
</dbReference>
<name>A0ABT6ZMK3_9ACTN</name>
<organism evidence="1 2">
    <name type="scientific">Kribbibacterium absianum</name>
    <dbReference type="NCBI Taxonomy" id="3044210"/>
    <lineage>
        <taxon>Bacteria</taxon>
        <taxon>Bacillati</taxon>
        <taxon>Actinomycetota</taxon>
        <taxon>Coriobacteriia</taxon>
        <taxon>Coriobacteriales</taxon>
        <taxon>Kribbibacteriaceae</taxon>
        <taxon>Kribbibacterium</taxon>
    </lineage>
</organism>
<dbReference type="SFLD" id="SFLDG01140">
    <property type="entry name" value="C2.B:_Phosphomannomutase_and_P"/>
    <property type="match status" value="1"/>
</dbReference>
<evidence type="ECO:0000313" key="2">
    <source>
        <dbReference type="Proteomes" id="UP001431693"/>
    </source>
</evidence>
<keyword evidence="1" id="KW-0378">Hydrolase</keyword>
<dbReference type="NCBIfam" id="TIGR01484">
    <property type="entry name" value="HAD-SF-IIB"/>
    <property type="match status" value="1"/>
</dbReference>